<dbReference type="PANTHER" id="PTHR34297:SF3">
    <property type="entry name" value="ALKALINE SHOCK PROTEIN 23"/>
    <property type="match status" value="1"/>
</dbReference>
<sequence>MQNGTSNSQTIPDKKPGIKGELTFEDKVIQKIIGIALSEVKGLLTVDGGFFSNIAEKLVNTNDVTAGIDVEVGKKQVAVDLDIVAEYGIDISKIYDQIKDVIVREVKRMTDLEVIEVNVNVVDVKTREQHEKDSVSLQDRVSDATDKTKEAVSKGAKKSKETLNEGVDKVTPDNEPSRVN</sequence>
<dbReference type="Proteomes" id="UP000051166">
    <property type="component" value="Unassembled WGS sequence"/>
</dbReference>
<name>A0A0R1VB09_9LACO</name>
<keyword evidence="5" id="KW-1185">Reference proteome</keyword>
<evidence type="ECO:0000256" key="2">
    <source>
        <dbReference type="ARBA" id="ARBA00039575"/>
    </source>
</evidence>
<evidence type="ECO:0000256" key="1">
    <source>
        <dbReference type="ARBA" id="ARBA00005721"/>
    </source>
</evidence>
<dbReference type="GeneID" id="98307788"/>
<dbReference type="STRING" id="1423801.FD50_GL000341"/>
<feature type="region of interest" description="Disordered" evidence="3">
    <location>
        <begin position="132"/>
        <end position="180"/>
    </location>
</feature>
<reference evidence="4 5" key="1">
    <citation type="journal article" date="2015" name="Genome Announc.">
        <title>Expanding the biotechnology potential of lactobacilli through comparative genomics of 213 strains and associated genera.</title>
        <authorList>
            <person name="Sun Z."/>
            <person name="Harris H.M."/>
            <person name="McCann A."/>
            <person name="Guo C."/>
            <person name="Argimon S."/>
            <person name="Zhang W."/>
            <person name="Yang X."/>
            <person name="Jeffery I.B."/>
            <person name="Cooney J.C."/>
            <person name="Kagawa T.F."/>
            <person name="Liu W."/>
            <person name="Song Y."/>
            <person name="Salvetti E."/>
            <person name="Wrobel A."/>
            <person name="Rasinkangas P."/>
            <person name="Parkhill J."/>
            <person name="Rea M.C."/>
            <person name="O'Sullivan O."/>
            <person name="Ritari J."/>
            <person name="Douillard F.P."/>
            <person name="Paul Ross R."/>
            <person name="Yang R."/>
            <person name="Briner A.E."/>
            <person name="Felis G.E."/>
            <person name="de Vos W.M."/>
            <person name="Barrangou R."/>
            <person name="Klaenhammer T.R."/>
            <person name="Caufield P.W."/>
            <person name="Cui Y."/>
            <person name="Zhang H."/>
            <person name="O'Toole P.W."/>
        </authorList>
    </citation>
    <scope>NUCLEOTIDE SEQUENCE [LARGE SCALE GENOMIC DNA]</scope>
    <source>
        <strain evidence="4 5">DSM 16230</strain>
    </source>
</reference>
<comment type="caution">
    <text evidence="4">The sequence shown here is derived from an EMBL/GenBank/DDBJ whole genome shotgun (WGS) entry which is preliminary data.</text>
</comment>
<organism evidence="4 5">
    <name type="scientific">Liquorilactobacillus satsumensis DSM 16230 = JCM 12392</name>
    <dbReference type="NCBI Taxonomy" id="1423801"/>
    <lineage>
        <taxon>Bacteria</taxon>
        <taxon>Bacillati</taxon>
        <taxon>Bacillota</taxon>
        <taxon>Bacilli</taxon>
        <taxon>Lactobacillales</taxon>
        <taxon>Lactobacillaceae</taxon>
        <taxon>Liquorilactobacillus</taxon>
    </lineage>
</organism>
<dbReference type="OrthoDB" id="9808942at2"/>
<gene>
    <name evidence="4" type="ORF">FD50_GL000341</name>
</gene>
<evidence type="ECO:0000313" key="5">
    <source>
        <dbReference type="Proteomes" id="UP000051166"/>
    </source>
</evidence>
<evidence type="ECO:0000313" key="4">
    <source>
        <dbReference type="EMBL" id="KRL99067.1"/>
    </source>
</evidence>
<dbReference type="PANTHER" id="PTHR34297">
    <property type="entry name" value="HYPOTHETICAL CYTOSOLIC PROTEIN-RELATED"/>
    <property type="match status" value="1"/>
</dbReference>
<protein>
    <recommendedName>
        <fullName evidence="2">Stress response regulator gls24 homolog</fullName>
    </recommendedName>
</protein>
<dbReference type="Pfam" id="PF03780">
    <property type="entry name" value="Asp23"/>
    <property type="match status" value="1"/>
</dbReference>
<dbReference type="EMBL" id="AZFQ01000034">
    <property type="protein sequence ID" value="KRL99067.1"/>
    <property type="molecule type" value="Genomic_DNA"/>
</dbReference>
<dbReference type="RefSeq" id="WP_056960526.1">
    <property type="nucleotide sequence ID" value="NZ_AZFQ01000034.1"/>
</dbReference>
<evidence type="ECO:0000256" key="3">
    <source>
        <dbReference type="SAM" id="MobiDB-lite"/>
    </source>
</evidence>
<dbReference type="PATRIC" id="fig|1423801.4.peg.348"/>
<proteinExistence type="inferred from homology"/>
<dbReference type="AlphaFoldDB" id="A0A0R1VB09"/>
<comment type="similarity">
    <text evidence="1">Belongs to the asp23 family.</text>
</comment>
<dbReference type="InterPro" id="IPR005531">
    <property type="entry name" value="Asp23"/>
</dbReference>
<accession>A0A0R1VB09</accession>